<evidence type="ECO:0008006" key="3">
    <source>
        <dbReference type="Google" id="ProtNLM"/>
    </source>
</evidence>
<gene>
    <name evidence="1" type="ORF">QVD17_14724</name>
</gene>
<organism evidence="1 2">
    <name type="scientific">Tagetes erecta</name>
    <name type="common">African marigold</name>
    <dbReference type="NCBI Taxonomy" id="13708"/>
    <lineage>
        <taxon>Eukaryota</taxon>
        <taxon>Viridiplantae</taxon>
        <taxon>Streptophyta</taxon>
        <taxon>Embryophyta</taxon>
        <taxon>Tracheophyta</taxon>
        <taxon>Spermatophyta</taxon>
        <taxon>Magnoliopsida</taxon>
        <taxon>eudicotyledons</taxon>
        <taxon>Gunneridae</taxon>
        <taxon>Pentapetalae</taxon>
        <taxon>asterids</taxon>
        <taxon>campanulids</taxon>
        <taxon>Asterales</taxon>
        <taxon>Asteraceae</taxon>
        <taxon>Asteroideae</taxon>
        <taxon>Heliantheae alliance</taxon>
        <taxon>Tageteae</taxon>
        <taxon>Tagetes</taxon>
    </lineage>
</organism>
<dbReference type="AlphaFoldDB" id="A0AAD8KRV3"/>
<evidence type="ECO:0000313" key="1">
    <source>
        <dbReference type="EMBL" id="KAK1426056.1"/>
    </source>
</evidence>
<proteinExistence type="predicted"/>
<protein>
    <recommendedName>
        <fullName evidence="3">Reverse transcriptase zinc-binding domain-containing protein</fullName>
    </recommendedName>
</protein>
<dbReference type="PANTHER" id="PTHR33116:SF88">
    <property type="entry name" value="RNA-DIRECTED DNA POLYMERASE"/>
    <property type="match status" value="1"/>
</dbReference>
<keyword evidence="2" id="KW-1185">Reference proteome</keyword>
<dbReference type="PANTHER" id="PTHR33116">
    <property type="entry name" value="REVERSE TRANSCRIPTASE ZINC-BINDING DOMAIN-CONTAINING PROTEIN-RELATED-RELATED"/>
    <property type="match status" value="1"/>
</dbReference>
<comment type="caution">
    <text evidence="1">The sequence shown here is derived from an EMBL/GenBank/DDBJ whole genome shotgun (WGS) entry which is preliminary data.</text>
</comment>
<dbReference type="Proteomes" id="UP001229421">
    <property type="component" value="Unassembled WGS sequence"/>
</dbReference>
<name>A0AAD8KRV3_TARER</name>
<evidence type="ECO:0000313" key="2">
    <source>
        <dbReference type="Proteomes" id="UP001229421"/>
    </source>
</evidence>
<accession>A0AAD8KRV3</accession>
<sequence>MHALDMFQEKMNENYVWKLFTIGVVIPSLECSLCFGTTETPFHVLRECPFAAQVWKEIHKWCGYQLALDLPLKNSLDSITHLNEKTDLRNALYSILLATLWFIWKTRNEFIFSTKRVAVNKVVDEIKFNTFAWMKKRAKLENLVWHTWCSFSFRNFPL</sequence>
<dbReference type="EMBL" id="JAUHHV010000004">
    <property type="protein sequence ID" value="KAK1426056.1"/>
    <property type="molecule type" value="Genomic_DNA"/>
</dbReference>
<reference evidence="1" key="1">
    <citation type="journal article" date="2023" name="bioRxiv">
        <title>Improved chromosome-level genome assembly for marigold (Tagetes erecta).</title>
        <authorList>
            <person name="Jiang F."/>
            <person name="Yuan L."/>
            <person name="Wang S."/>
            <person name="Wang H."/>
            <person name="Xu D."/>
            <person name="Wang A."/>
            <person name="Fan W."/>
        </authorList>
    </citation>
    <scope>NUCLEOTIDE SEQUENCE</scope>
    <source>
        <strain evidence="1">WSJ</strain>
        <tissue evidence="1">Leaf</tissue>
    </source>
</reference>